<keyword evidence="3 6" id="KW-0812">Transmembrane</keyword>
<sequence>MGATLMPTQRTPGKVGVSHSGNSANIWERGFLLQVLHVWRSVFQDKGVLSMLLIAPIIYGFFYPWPYSKEVVRHVPVAVVDYDHSSLSQTIIRYAQANPRIQSTIVNDENSAKQLMWQGKIAGYMVIPSGLYQKVTTGQPAKVSILANGNYFLLNKQVQTGFLEVIGTVSAGAKVQKNVAIGQDITVAKNNISPVALTINPLYNRTEGYGSYIVPAVAILILQQMFLMGTAMLVGTWAEQDMHRASMKTWLARILGLACFGFVLGCFYYGWVFSSNDYIRNQNLTGSLVLLALFFPAVTALGCLLGVWFGARERAMQILVASSMPMLFVSGISWPYQMLPEPLQYLRWVLPSTSGMNASVMLNQMGVPLAYVNVYLMALMMIFLVCLLLLLLLASKESESLAD</sequence>
<organism evidence="8 9">
    <name type="scientific">Faucicola osloensis</name>
    <name type="common">Moraxella osloensis</name>
    <dbReference type="NCBI Taxonomy" id="34062"/>
    <lineage>
        <taxon>Bacteria</taxon>
        <taxon>Pseudomonadati</taxon>
        <taxon>Pseudomonadota</taxon>
        <taxon>Gammaproteobacteria</taxon>
        <taxon>Moraxellales</taxon>
        <taxon>Moraxellaceae</taxon>
        <taxon>Faucicola</taxon>
    </lineage>
</organism>
<evidence type="ECO:0000256" key="3">
    <source>
        <dbReference type="ARBA" id="ARBA00022692"/>
    </source>
</evidence>
<dbReference type="InterPro" id="IPR051449">
    <property type="entry name" value="ABC-2_transporter_component"/>
</dbReference>
<dbReference type="GO" id="GO:0140359">
    <property type="term" value="F:ABC-type transporter activity"/>
    <property type="evidence" value="ECO:0007669"/>
    <property type="project" value="InterPro"/>
</dbReference>
<dbReference type="PANTHER" id="PTHR30294:SF46">
    <property type="entry name" value="ABC TRANSPORTER PERMEASE"/>
    <property type="match status" value="1"/>
</dbReference>
<dbReference type="EMBL" id="CP024443">
    <property type="protein sequence ID" value="ATR77920.1"/>
    <property type="molecule type" value="Genomic_DNA"/>
</dbReference>
<comment type="subcellular location">
    <subcellularLocation>
        <location evidence="1">Cell membrane</location>
        <topology evidence="1">Multi-pass membrane protein</topology>
    </subcellularLocation>
</comment>
<evidence type="ECO:0000256" key="2">
    <source>
        <dbReference type="ARBA" id="ARBA00022475"/>
    </source>
</evidence>
<dbReference type="GO" id="GO:0005886">
    <property type="term" value="C:plasma membrane"/>
    <property type="evidence" value="ECO:0007669"/>
    <property type="project" value="UniProtKB-SubCell"/>
</dbReference>
<evidence type="ECO:0000256" key="4">
    <source>
        <dbReference type="ARBA" id="ARBA00022989"/>
    </source>
</evidence>
<gene>
    <name evidence="8" type="ORF">NP7_00645</name>
</gene>
<feature type="transmembrane region" description="Helical" evidence="6">
    <location>
        <begin position="250"/>
        <end position="271"/>
    </location>
</feature>
<feature type="transmembrane region" description="Helical" evidence="6">
    <location>
        <begin position="291"/>
        <end position="311"/>
    </location>
</feature>
<evidence type="ECO:0000313" key="9">
    <source>
        <dbReference type="Proteomes" id="UP000229340"/>
    </source>
</evidence>
<feature type="transmembrane region" description="Helical" evidence="6">
    <location>
        <begin position="212"/>
        <end position="238"/>
    </location>
</feature>
<dbReference type="PANTHER" id="PTHR30294">
    <property type="entry name" value="MEMBRANE COMPONENT OF ABC TRANSPORTER YHHJ-RELATED"/>
    <property type="match status" value="1"/>
</dbReference>
<reference evidence="9" key="1">
    <citation type="submission" date="2017-11" db="EMBL/GenBank/DDBJ databases">
        <title>Complete genome sequence of Moraxella osloensis NP7 isolated from human skin.</title>
        <authorList>
            <person name="Lee K."/>
            <person name="Lim J.Y."/>
            <person name="Hwang I."/>
        </authorList>
    </citation>
    <scope>NUCLEOTIDE SEQUENCE [LARGE SCALE GENOMIC DNA]</scope>
    <source>
        <strain evidence="9">NP7</strain>
    </source>
</reference>
<evidence type="ECO:0000313" key="8">
    <source>
        <dbReference type="EMBL" id="ATR77920.1"/>
    </source>
</evidence>
<keyword evidence="4 6" id="KW-1133">Transmembrane helix</keyword>
<name>A0A2D2LSF7_FAUOS</name>
<dbReference type="Proteomes" id="UP000229340">
    <property type="component" value="Chromosome"/>
</dbReference>
<protein>
    <submittedName>
        <fullName evidence="8">ABC transporter permease</fullName>
    </submittedName>
</protein>
<feature type="transmembrane region" description="Helical" evidence="6">
    <location>
        <begin position="47"/>
        <end position="65"/>
    </location>
</feature>
<evidence type="ECO:0000256" key="6">
    <source>
        <dbReference type="SAM" id="Phobius"/>
    </source>
</evidence>
<keyword evidence="2" id="KW-1003">Cell membrane</keyword>
<evidence type="ECO:0000259" key="7">
    <source>
        <dbReference type="Pfam" id="PF12698"/>
    </source>
</evidence>
<dbReference type="Pfam" id="PF12698">
    <property type="entry name" value="ABC2_membrane_3"/>
    <property type="match status" value="1"/>
</dbReference>
<dbReference type="InterPro" id="IPR013525">
    <property type="entry name" value="ABC2_TM"/>
</dbReference>
<feature type="transmembrane region" description="Helical" evidence="6">
    <location>
        <begin position="370"/>
        <end position="394"/>
    </location>
</feature>
<dbReference type="STRING" id="34062.AXE82_06650"/>
<dbReference type="AlphaFoldDB" id="A0A2D2LSF7"/>
<evidence type="ECO:0000256" key="1">
    <source>
        <dbReference type="ARBA" id="ARBA00004651"/>
    </source>
</evidence>
<proteinExistence type="predicted"/>
<feature type="transmembrane region" description="Helical" evidence="6">
    <location>
        <begin position="318"/>
        <end position="336"/>
    </location>
</feature>
<keyword evidence="5 6" id="KW-0472">Membrane</keyword>
<dbReference type="Gene3D" id="3.40.1710.10">
    <property type="entry name" value="abc type-2 transporter like domain"/>
    <property type="match status" value="1"/>
</dbReference>
<evidence type="ECO:0000256" key="5">
    <source>
        <dbReference type="ARBA" id="ARBA00023136"/>
    </source>
</evidence>
<feature type="domain" description="ABC-2 type transporter transmembrane" evidence="7">
    <location>
        <begin position="46"/>
        <end position="392"/>
    </location>
</feature>
<accession>A0A2D2LSF7</accession>